<name>A0A0A8ZZ95_ARUDO</name>
<dbReference type="AlphaFoldDB" id="A0A0A8ZZ95"/>
<organism evidence="1">
    <name type="scientific">Arundo donax</name>
    <name type="common">Giant reed</name>
    <name type="synonym">Donax arundinaceus</name>
    <dbReference type="NCBI Taxonomy" id="35708"/>
    <lineage>
        <taxon>Eukaryota</taxon>
        <taxon>Viridiplantae</taxon>
        <taxon>Streptophyta</taxon>
        <taxon>Embryophyta</taxon>
        <taxon>Tracheophyta</taxon>
        <taxon>Spermatophyta</taxon>
        <taxon>Magnoliopsida</taxon>
        <taxon>Liliopsida</taxon>
        <taxon>Poales</taxon>
        <taxon>Poaceae</taxon>
        <taxon>PACMAD clade</taxon>
        <taxon>Arundinoideae</taxon>
        <taxon>Arundineae</taxon>
        <taxon>Arundo</taxon>
    </lineage>
</organism>
<sequence>MLEFILVKTYSMFSAYVLTLY</sequence>
<reference evidence="1" key="2">
    <citation type="journal article" date="2015" name="Data Brief">
        <title>Shoot transcriptome of the giant reed, Arundo donax.</title>
        <authorList>
            <person name="Barrero R.A."/>
            <person name="Guerrero F.D."/>
            <person name="Moolhuijzen P."/>
            <person name="Goolsby J.A."/>
            <person name="Tidwell J."/>
            <person name="Bellgard S.E."/>
            <person name="Bellgard M.I."/>
        </authorList>
    </citation>
    <scope>NUCLEOTIDE SEQUENCE</scope>
    <source>
        <tissue evidence="1">Shoot tissue taken approximately 20 cm above the soil surface</tissue>
    </source>
</reference>
<evidence type="ECO:0000313" key="1">
    <source>
        <dbReference type="EMBL" id="JAD44136.1"/>
    </source>
</evidence>
<accession>A0A0A8ZZ95</accession>
<dbReference type="EMBL" id="GBRH01253759">
    <property type="protein sequence ID" value="JAD44136.1"/>
    <property type="molecule type" value="Transcribed_RNA"/>
</dbReference>
<protein>
    <submittedName>
        <fullName evidence="1">Uncharacterized protein</fullName>
    </submittedName>
</protein>
<proteinExistence type="predicted"/>
<reference evidence="1" key="1">
    <citation type="submission" date="2014-09" db="EMBL/GenBank/DDBJ databases">
        <authorList>
            <person name="Magalhaes I.L.F."/>
            <person name="Oliveira U."/>
            <person name="Santos F.R."/>
            <person name="Vidigal T.H.D.A."/>
            <person name="Brescovit A.D."/>
            <person name="Santos A.J."/>
        </authorList>
    </citation>
    <scope>NUCLEOTIDE SEQUENCE</scope>
    <source>
        <tissue evidence="1">Shoot tissue taken approximately 20 cm above the soil surface</tissue>
    </source>
</reference>